<evidence type="ECO:0000259" key="5">
    <source>
        <dbReference type="Pfam" id="PF25990"/>
    </source>
</evidence>
<evidence type="ECO:0000256" key="3">
    <source>
        <dbReference type="ARBA" id="ARBA00023054"/>
    </source>
</evidence>
<evidence type="ECO:0000313" key="7">
    <source>
        <dbReference type="Proteomes" id="UP000176604"/>
    </source>
</evidence>
<dbReference type="PANTHER" id="PTHR32347:SF23">
    <property type="entry name" value="BLL5650 PROTEIN"/>
    <property type="match status" value="1"/>
</dbReference>
<dbReference type="AlphaFoldDB" id="A0A1F7UH43"/>
<dbReference type="Proteomes" id="UP000176604">
    <property type="component" value="Unassembled WGS sequence"/>
</dbReference>
<dbReference type="PANTHER" id="PTHR32347">
    <property type="entry name" value="EFFLUX SYSTEM COMPONENT YKNX-RELATED"/>
    <property type="match status" value="1"/>
</dbReference>
<reference evidence="6 7" key="1">
    <citation type="journal article" date="2016" name="Nat. Commun.">
        <title>Thousands of microbial genomes shed light on interconnected biogeochemical processes in an aquifer system.</title>
        <authorList>
            <person name="Anantharaman K."/>
            <person name="Brown C.T."/>
            <person name="Hug L.A."/>
            <person name="Sharon I."/>
            <person name="Castelle C.J."/>
            <person name="Probst A.J."/>
            <person name="Thomas B.C."/>
            <person name="Singh A."/>
            <person name="Wilkins M.J."/>
            <person name="Karaoz U."/>
            <person name="Brodie E.L."/>
            <person name="Williams K.H."/>
            <person name="Hubbard S.S."/>
            <person name="Banfield J.F."/>
        </authorList>
    </citation>
    <scope>NUCLEOTIDE SEQUENCE [LARGE SCALE GENOMIC DNA]</scope>
</reference>
<dbReference type="Pfam" id="PF25990">
    <property type="entry name" value="Beta-barrel_YknX"/>
    <property type="match status" value="1"/>
</dbReference>
<evidence type="ECO:0000313" key="6">
    <source>
        <dbReference type="EMBL" id="OGL77620.1"/>
    </source>
</evidence>
<comment type="subcellular location">
    <subcellularLocation>
        <location evidence="1">Cell envelope</location>
    </subcellularLocation>
</comment>
<dbReference type="InterPro" id="IPR058625">
    <property type="entry name" value="MdtA-like_BSH"/>
</dbReference>
<protein>
    <submittedName>
        <fullName evidence="6">Uncharacterized protein</fullName>
    </submittedName>
</protein>
<gene>
    <name evidence="6" type="ORF">A3J43_03425</name>
</gene>
<dbReference type="Gene3D" id="2.40.50.100">
    <property type="match status" value="2"/>
</dbReference>
<dbReference type="Gene3D" id="2.40.30.170">
    <property type="match status" value="1"/>
</dbReference>
<dbReference type="GO" id="GO:0030313">
    <property type="term" value="C:cell envelope"/>
    <property type="evidence" value="ECO:0007669"/>
    <property type="project" value="UniProtKB-SubCell"/>
</dbReference>
<dbReference type="InterPro" id="IPR058636">
    <property type="entry name" value="Beta-barrel_YknX"/>
</dbReference>
<evidence type="ECO:0000256" key="2">
    <source>
        <dbReference type="ARBA" id="ARBA00009477"/>
    </source>
</evidence>
<dbReference type="GO" id="GO:0016020">
    <property type="term" value="C:membrane"/>
    <property type="evidence" value="ECO:0007669"/>
    <property type="project" value="InterPro"/>
</dbReference>
<feature type="domain" description="Multidrug resistance protein MdtA-like barrel-sandwich hybrid" evidence="4">
    <location>
        <begin position="67"/>
        <end position="406"/>
    </location>
</feature>
<evidence type="ECO:0000259" key="4">
    <source>
        <dbReference type="Pfam" id="PF25917"/>
    </source>
</evidence>
<keyword evidence="3" id="KW-0175">Coiled coil</keyword>
<organism evidence="6 7">
    <name type="scientific">Candidatus Uhrbacteria bacterium RIFCSPHIGHO2_12_FULL_54_23</name>
    <dbReference type="NCBI Taxonomy" id="1802397"/>
    <lineage>
        <taxon>Bacteria</taxon>
        <taxon>Candidatus Uhriibacteriota</taxon>
    </lineage>
</organism>
<dbReference type="Gene3D" id="1.10.287.470">
    <property type="entry name" value="Helix hairpin bin"/>
    <property type="match status" value="1"/>
</dbReference>
<dbReference type="InterPro" id="IPR006143">
    <property type="entry name" value="RND_pump_MFP"/>
</dbReference>
<feature type="domain" description="YknX-like beta-barrel" evidence="5">
    <location>
        <begin position="415"/>
        <end position="485"/>
    </location>
</feature>
<accession>A0A1F7UH43</accession>
<dbReference type="Pfam" id="PF25917">
    <property type="entry name" value="BSH_RND"/>
    <property type="match status" value="1"/>
</dbReference>
<dbReference type="Gene3D" id="6.20.50.140">
    <property type="match status" value="1"/>
</dbReference>
<dbReference type="InterPro" id="IPR050465">
    <property type="entry name" value="UPF0194_transport"/>
</dbReference>
<dbReference type="STRING" id="1802397.A3J43_03425"/>
<dbReference type="SUPFAM" id="SSF111369">
    <property type="entry name" value="HlyD-like secretion proteins"/>
    <property type="match status" value="2"/>
</dbReference>
<dbReference type="NCBIfam" id="TIGR01730">
    <property type="entry name" value="RND_mfp"/>
    <property type="match status" value="1"/>
</dbReference>
<evidence type="ECO:0000256" key="1">
    <source>
        <dbReference type="ARBA" id="ARBA00004196"/>
    </source>
</evidence>
<comment type="similarity">
    <text evidence="2">Belongs to the membrane fusion protein (MFP) (TC 8.A.1) family.</text>
</comment>
<proteinExistence type="inferred from homology"/>
<name>A0A1F7UH43_9BACT</name>
<dbReference type="GO" id="GO:0022857">
    <property type="term" value="F:transmembrane transporter activity"/>
    <property type="evidence" value="ECO:0007669"/>
    <property type="project" value="InterPro"/>
</dbReference>
<dbReference type="EMBL" id="MGEF01000055">
    <property type="protein sequence ID" value="OGL77620.1"/>
    <property type="molecule type" value="Genomic_DNA"/>
</dbReference>
<sequence>MFTTLKSAILAHKFISLCVLAALVFGGRYAYQRMTATEAPARYVLASAARETLIVTVSGSGQVSSSNQVDLKPKASGDIMTLAIVNGQEVKAGALIAQLDAREAQKSVRDAAASLESAKISLEKLTQPADTLSVIQSQNALAQAQESKDDAHASLVKARDDGFNAIANAFLDIPSIMQGLDDILHGDTAGLKGQDNIQAYADLVKEHDERTLSYASGVEADYQNARVAYNKAFDDYKRSTRSADLSAIEILLDETYTTVRAIAESVKSTVNFLNFVQDIMLPKKLKVPALTAAYLANLDSYTGQVNGHLTSLLSLQTTIKNARDTIVNADRSIAEKTESLKKLQDGPDALDVQSAKLTVTQRENALTDAKEKLADYVVRAPFDGRIAAVNVTSGDTVSAGTAIATLLAHQQIAEIALNEVDAAKVNVGQKVTLTFDAVEGLGISGEVAEIDAIGTVSQGVVSYTVTISFDTQDDRVRPGMSVTAVIITDAKPDVLAVPNSAVKTQGAMNYVEVLAGTFTDADAAQGVIAPTAPRPQAVEIGISNDTLTEIVSGVGEGDWVVVRTITAASQTAPTTQTGGNALFGGRGGIGGATGGAVRIQGR</sequence>
<comment type="caution">
    <text evidence="6">The sequence shown here is derived from an EMBL/GenBank/DDBJ whole genome shotgun (WGS) entry which is preliminary data.</text>
</comment>